<gene>
    <name evidence="1" type="ORF">ACFOKF_10570</name>
</gene>
<protein>
    <submittedName>
        <fullName evidence="1">Uncharacterized protein</fullName>
    </submittedName>
</protein>
<proteinExistence type="predicted"/>
<dbReference type="Proteomes" id="UP001595681">
    <property type="component" value="Unassembled WGS sequence"/>
</dbReference>
<dbReference type="EMBL" id="JBHRVU010000004">
    <property type="protein sequence ID" value="MFC3441623.1"/>
    <property type="molecule type" value="Genomic_DNA"/>
</dbReference>
<comment type="caution">
    <text evidence="1">The sequence shown here is derived from an EMBL/GenBank/DDBJ whole genome shotgun (WGS) entry which is preliminary data.</text>
</comment>
<sequence length="180" mass="19873">MKWLLLQLASAMCVACGVAQQPESAKTVAAFEISLPTKDERDEFLAVLRREAEAEGLHVDAADEQRLIQTGRDIPAAKMTLHAAVWRGTDDNESEAVIMDQADHLGRVWIMFSKGEDPRLASQFREKAVRAIFARWPDTLILPIMPTGAIPLHGDLVRTPKGYKVTTSAAAKYEVTDTKS</sequence>
<evidence type="ECO:0000313" key="1">
    <source>
        <dbReference type="EMBL" id="MFC3441623.1"/>
    </source>
</evidence>
<organism evidence="1 2">
    <name type="scientific">Sphingobium rhizovicinum</name>
    <dbReference type="NCBI Taxonomy" id="432308"/>
    <lineage>
        <taxon>Bacteria</taxon>
        <taxon>Pseudomonadati</taxon>
        <taxon>Pseudomonadota</taxon>
        <taxon>Alphaproteobacteria</taxon>
        <taxon>Sphingomonadales</taxon>
        <taxon>Sphingomonadaceae</taxon>
        <taxon>Sphingobium</taxon>
    </lineage>
</organism>
<dbReference type="RefSeq" id="WP_380795533.1">
    <property type="nucleotide sequence ID" value="NZ_JBHRVU010000004.1"/>
</dbReference>
<evidence type="ECO:0000313" key="2">
    <source>
        <dbReference type="Proteomes" id="UP001595681"/>
    </source>
</evidence>
<name>A0ABV7NEM4_9SPHN</name>
<reference evidence="2" key="1">
    <citation type="journal article" date="2019" name="Int. J. Syst. Evol. Microbiol.">
        <title>The Global Catalogue of Microorganisms (GCM) 10K type strain sequencing project: providing services to taxonomists for standard genome sequencing and annotation.</title>
        <authorList>
            <consortium name="The Broad Institute Genomics Platform"/>
            <consortium name="The Broad Institute Genome Sequencing Center for Infectious Disease"/>
            <person name="Wu L."/>
            <person name="Ma J."/>
        </authorList>
    </citation>
    <scope>NUCLEOTIDE SEQUENCE [LARGE SCALE GENOMIC DNA]</scope>
    <source>
        <strain evidence="2">CCM 7491</strain>
    </source>
</reference>
<keyword evidence="2" id="KW-1185">Reference proteome</keyword>
<accession>A0ABV7NEM4</accession>